<gene>
    <name evidence="1" type="ORF">B1R32_10772</name>
</gene>
<dbReference type="AlphaFoldDB" id="A0A2S8STC6"/>
<reference evidence="1 2" key="1">
    <citation type="journal article" date="2018" name="Syst. Appl. Microbiol.">
        <title>Abditibacterium utsteinense sp. nov., the first cultivated member of candidate phylum FBP, isolated from ice-free Antarctic soil samples.</title>
        <authorList>
            <person name="Tahon G."/>
            <person name="Tytgat B."/>
            <person name="Lebbe L."/>
            <person name="Carlier A."/>
            <person name="Willems A."/>
        </authorList>
    </citation>
    <scope>NUCLEOTIDE SEQUENCE [LARGE SCALE GENOMIC DNA]</scope>
    <source>
        <strain evidence="1 2">LMG 29911</strain>
    </source>
</reference>
<protein>
    <submittedName>
        <fullName evidence="1">AP2 domain-containing protein</fullName>
    </submittedName>
</protein>
<evidence type="ECO:0000313" key="2">
    <source>
        <dbReference type="Proteomes" id="UP000237684"/>
    </source>
</evidence>
<organism evidence="1 2">
    <name type="scientific">Abditibacterium utsteinense</name>
    <dbReference type="NCBI Taxonomy" id="1960156"/>
    <lineage>
        <taxon>Bacteria</taxon>
        <taxon>Pseudomonadati</taxon>
        <taxon>Abditibacteriota</taxon>
        <taxon>Abditibacteriia</taxon>
        <taxon>Abditibacteriales</taxon>
        <taxon>Abditibacteriaceae</taxon>
        <taxon>Abditibacterium</taxon>
    </lineage>
</organism>
<dbReference type="OrthoDB" id="154347at2"/>
<dbReference type="Proteomes" id="UP000237684">
    <property type="component" value="Unassembled WGS sequence"/>
</dbReference>
<keyword evidence="2" id="KW-1185">Reference proteome</keyword>
<dbReference type="InParanoid" id="A0A2S8STC6"/>
<dbReference type="RefSeq" id="WP_105483519.1">
    <property type="nucleotide sequence ID" value="NZ_NIGF01000007.1"/>
</dbReference>
<proteinExistence type="predicted"/>
<comment type="caution">
    <text evidence="1">The sequence shown here is derived from an EMBL/GenBank/DDBJ whole genome shotgun (WGS) entry which is preliminary data.</text>
</comment>
<evidence type="ECO:0000313" key="1">
    <source>
        <dbReference type="EMBL" id="PQV64047.1"/>
    </source>
</evidence>
<dbReference type="EMBL" id="NIGF01000007">
    <property type="protein sequence ID" value="PQV64047.1"/>
    <property type="molecule type" value="Genomic_DNA"/>
</dbReference>
<accession>A0A2S8STC6</accession>
<dbReference type="Gene3D" id="1.20.5.2050">
    <property type="match status" value="1"/>
</dbReference>
<sequence>MATSSGFKGVCRVDYEKRNQFGWSVRVRFKGENFAKFFSDGSYGGREAALTAAVHWRDETERSIGKPRTDRVINAAIVKSNTGVMGVQFVNIGPQGAFEATWSPEPGKVSRTKVSIAKYGEYEAFERACRIRRAYEKKTFGGVLGATRPAQSWVNEDISDEADA</sequence>
<name>A0A2S8STC6_9BACT</name>